<keyword evidence="3" id="KW-1185">Reference proteome</keyword>
<dbReference type="AlphaFoldDB" id="A0A3S3NNJ4"/>
<proteinExistence type="predicted"/>
<feature type="compositionally biased region" description="Basic and acidic residues" evidence="1">
    <location>
        <begin position="1"/>
        <end position="27"/>
    </location>
</feature>
<name>A0A3S3NNJ4_9MAGN</name>
<dbReference type="Proteomes" id="UP000283530">
    <property type="component" value="Unassembled WGS sequence"/>
</dbReference>
<evidence type="ECO:0000313" key="2">
    <source>
        <dbReference type="EMBL" id="RWR72098.1"/>
    </source>
</evidence>
<sequence length="58" mass="6833">MERERKGEGRERTMRRERDWEGMEGRRGIHRHLGPKPVAAANLGQRRRENNTTPPKPS</sequence>
<accession>A0A3S3NNJ4</accession>
<organism evidence="2 3">
    <name type="scientific">Cinnamomum micranthum f. kanehirae</name>
    <dbReference type="NCBI Taxonomy" id="337451"/>
    <lineage>
        <taxon>Eukaryota</taxon>
        <taxon>Viridiplantae</taxon>
        <taxon>Streptophyta</taxon>
        <taxon>Embryophyta</taxon>
        <taxon>Tracheophyta</taxon>
        <taxon>Spermatophyta</taxon>
        <taxon>Magnoliopsida</taxon>
        <taxon>Magnoliidae</taxon>
        <taxon>Laurales</taxon>
        <taxon>Lauraceae</taxon>
        <taxon>Cinnamomum</taxon>
    </lineage>
</organism>
<feature type="region of interest" description="Disordered" evidence="1">
    <location>
        <begin position="1"/>
        <end position="58"/>
    </location>
</feature>
<reference evidence="2 3" key="1">
    <citation type="journal article" date="2019" name="Nat. Plants">
        <title>Stout camphor tree genome fills gaps in understanding of flowering plant genome evolution.</title>
        <authorList>
            <person name="Chaw S.M."/>
            <person name="Liu Y.C."/>
            <person name="Wu Y.W."/>
            <person name="Wang H.Y."/>
            <person name="Lin C.I."/>
            <person name="Wu C.S."/>
            <person name="Ke H.M."/>
            <person name="Chang L.Y."/>
            <person name="Hsu C.Y."/>
            <person name="Yang H.T."/>
            <person name="Sudianto E."/>
            <person name="Hsu M.H."/>
            <person name="Wu K.P."/>
            <person name="Wang L.N."/>
            <person name="Leebens-Mack J.H."/>
            <person name="Tsai I.J."/>
        </authorList>
    </citation>
    <scope>NUCLEOTIDE SEQUENCE [LARGE SCALE GENOMIC DNA]</scope>
    <source>
        <strain evidence="3">cv. Chaw 1501</strain>
        <tissue evidence="2">Young leaves</tissue>
    </source>
</reference>
<dbReference type="EMBL" id="QPKB01000001">
    <property type="protein sequence ID" value="RWR72098.1"/>
    <property type="molecule type" value="Genomic_DNA"/>
</dbReference>
<evidence type="ECO:0000256" key="1">
    <source>
        <dbReference type="SAM" id="MobiDB-lite"/>
    </source>
</evidence>
<comment type="caution">
    <text evidence="2">The sequence shown here is derived from an EMBL/GenBank/DDBJ whole genome shotgun (WGS) entry which is preliminary data.</text>
</comment>
<gene>
    <name evidence="2" type="ORF">CKAN_00029700</name>
</gene>
<evidence type="ECO:0000313" key="3">
    <source>
        <dbReference type="Proteomes" id="UP000283530"/>
    </source>
</evidence>
<protein>
    <submittedName>
        <fullName evidence="2">Uncharacterized protein</fullName>
    </submittedName>
</protein>